<gene>
    <name evidence="2" type="ORF">TVAG_363170</name>
</gene>
<dbReference type="SMR" id="A2FQH8"/>
<proteinExistence type="predicted"/>
<dbReference type="eggNOG" id="KOG0714">
    <property type="taxonomic scope" value="Eukaryota"/>
</dbReference>
<accession>A2FQH8</accession>
<dbReference type="Proteomes" id="UP000001542">
    <property type="component" value="Unassembled WGS sequence"/>
</dbReference>
<feature type="domain" description="J" evidence="1">
    <location>
        <begin position="23"/>
        <end position="87"/>
    </location>
</feature>
<dbReference type="EMBL" id="DS113944">
    <property type="protein sequence ID" value="EAX92839.1"/>
    <property type="molecule type" value="Genomic_DNA"/>
</dbReference>
<dbReference type="Pfam" id="PF00226">
    <property type="entry name" value="DnaJ"/>
    <property type="match status" value="1"/>
</dbReference>
<dbReference type="InterPro" id="IPR044713">
    <property type="entry name" value="DNJA1/2-like"/>
</dbReference>
<reference evidence="2" key="1">
    <citation type="submission" date="2006-10" db="EMBL/GenBank/DDBJ databases">
        <authorList>
            <person name="Amadeo P."/>
            <person name="Zhao Q."/>
            <person name="Wortman J."/>
            <person name="Fraser-Liggett C."/>
            <person name="Carlton J."/>
        </authorList>
    </citation>
    <scope>NUCLEOTIDE SEQUENCE</scope>
    <source>
        <strain evidence="2">G3</strain>
    </source>
</reference>
<dbReference type="InterPro" id="IPR002939">
    <property type="entry name" value="DnaJ_C"/>
</dbReference>
<dbReference type="Gene3D" id="1.10.287.110">
    <property type="entry name" value="DnaJ domain"/>
    <property type="match status" value="1"/>
</dbReference>
<dbReference type="InterPro" id="IPR008971">
    <property type="entry name" value="HSP40/DnaJ_pept-bd"/>
</dbReference>
<reference evidence="2" key="2">
    <citation type="journal article" date="2007" name="Science">
        <title>Draft genome sequence of the sexually transmitted pathogen Trichomonas vaginalis.</title>
        <authorList>
            <person name="Carlton J.M."/>
            <person name="Hirt R.P."/>
            <person name="Silva J.C."/>
            <person name="Delcher A.L."/>
            <person name="Schatz M."/>
            <person name="Zhao Q."/>
            <person name="Wortman J.R."/>
            <person name="Bidwell S.L."/>
            <person name="Alsmark U.C.M."/>
            <person name="Besteiro S."/>
            <person name="Sicheritz-Ponten T."/>
            <person name="Noel C.J."/>
            <person name="Dacks J.B."/>
            <person name="Foster P.G."/>
            <person name="Simillion C."/>
            <person name="Van de Peer Y."/>
            <person name="Miranda-Saavedra D."/>
            <person name="Barton G.J."/>
            <person name="Westrop G.D."/>
            <person name="Mueller S."/>
            <person name="Dessi D."/>
            <person name="Fiori P.L."/>
            <person name="Ren Q."/>
            <person name="Paulsen I."/>
            <person name="Zhang H."/>
            <person name="Bastida-Corcuera F.D."/>
            <person name="Simoes-Barbosa A."/>
            <person name="Brown M.T."/>
            <person name="Hayes R.D."/>
            <person name="Mukherjee M."/>
            <person name="Okumura C.Y."/>
            <person name="Schneider R."/>
            <person name="Smith A.J."/>
            <person name="Vanacova S."/>
            <person name="Villalvazo M."/>
            <person name="Haas B.J."/>
            <person name="Pertea M."/>
            <person name="Feldblyum T.V."/>
            <person name="Utterback T.R."/>
            <person name="Shu C.L."/>
            <person name="Osoegawa K."/>
            <person name="de Jong P.J."/>
            <person name="Hrdy I."/>
            <person name="Horvathova L."/>
            <person name="Zubacova Z."/>
            <person name="Dolezal P."/>
            <person name="Malik S.B."/>
            <person name="Logsdon J.M. Jr."/>
            <person name="Henze K."/>
            <person name="Gupta A."/>
            <person name="Wang C.C."/>
            <person name="Dunne R.L."/>
            <person name="Upcroft J.A."/>
            <person name="Upcroft P."/>
            <person name="White O."/>
            <person name="Salzberg S.L."/>
            <person name="Tang P."/>
            <person name="Chiu C.-H."/>
            <person name="Lee Y.-S."/>
            <person name="Embley T.M."/>
            <person name="Coombs G.H."/>
            <person name="Mottram J.C."/>
            <person name="Tachezy J."/>
            <person name="Fraser-Liggett C.M."/>
            <person name="Johnson P.J."/>
        </authorList>
    </citation>
    <scope>NUCLEOTIDE SEQUENCE [LARGE SCALE GENOMIC DNA]</scope>
    <source>
        <strain evidence="2">G3</strain>
    </source>
</reference>
<sequence length="318" mass="36775">MLSLIGILQFAYNINTSEYEDVNLYDVLNVNKYATEKEITKSYKRLLIQNNRNRNPTERAKKVWRQTEFAHDILSNPSSRKLYDSFGNVILNHTNFSVFAYRSDIELAEIKKMYRGGQSPSFPGVVIFPVQFDLIDFMNGATKNIKIMRTVPCTCKKGGQRCPKCRKNPFQQMLVVEKLFLPKGASDKFRMYYPELVDSPIDRGCHEIIFVAYLREDGVFKRDGVHIRRNITISLPEILNGGNYTFENPDGEEISIPLDGVQHREERRIKGKGIPYFDDPKTRGDVIVTFFIDFPTKLDEEQKKIVRTNLPDDFGSYA</sequence>
<dbReference type="GO" id="GO:0005829">
    <property type="term" value="C:cytosol"/>
    <property type="evidence" value="ECO:0000318"/>
    <property type="project" value="GO_Central"/>
</dbReference>
<dbReference type="GO" id="GO:0005737">
    <property type="term" value="C:cytoplasm"/>
    <property type="evidence" value="ECO:0000318"/>
    <property type="project" value="GO_Central"/>
</dbReference>
<dbReference type="AlphaFoldDB" id="A2FQH8"/>
<dbReference type="GO" id="GO:0042026">
    <property type="term" value="P:protein refolding"/>
    <property type="evidence" value="ECO:0000318"/>
    <property type="project" value="GO_Central"/>
</dbReference>
<dbReference type="PROSITE" id="PS50076">
    <property type="entry name" value="DNAJ_2"/>
    <property type="match status" value="1"/>
</dbReference>
<evidence type="ECO:0000313" key="2">
    <source>
        <dbReference type="EMBL" id="EAX92839.1"/>
    </source>
</evidence>
<evidence type="ECO:0000259" key="1">
    <source>
        <dbReference type="PROSITE" id="PS50076"/>
    </source>
</evidence>
<dbReference type="STRING" id="5722.A2FQH8"/>
<dbReference type="PRINTS" id="PR00625">
    <property type="entry name" value="JDOMAIN"/>
</dbReference>
<organism evidence="2 3">
    <name type="scientific">Trichomonas vaginalis (strain ATCC PRA-98 / G3)</name>
    <dbReference type="NCBI Taxonomy" id="412133"/>
    <lineage>
        <taxon>Eukaryota</taxon>
        <taxon>Metamonada</taxon>
        <taxon>Parabasalia</taxon>
        <taxon>Trichomonadida</taxon>
        <taxon>Trichomonadidae</taxon>
        <taxon>Trichomonas</taxon>
    </lineage>
</organism>
<name>A2FQH8_TRIV3</name>
<dbReference type="InterPro" id="IPR036869">
    <property type="entry name" value="J_dom_sf"/>
</dbReference>
<evidence type="ECO:0000313" key="3">
    <source>
        <dbReference type="Proteomes" id="UP000001542"/>
    </source>
</evidence>
<dbReference type="SUPFAM" id="SSF49493">
    <property type="entry name" value="HSP40/DnaJ peptide-binding domain"/>
    <property type="match status" value="1"/>
</dbReference>
<dbReference type="SUPFAM" id="SSF46565">
    <property type="entry name" value="Chaperone J-domain"/>
    <property type="match status" value="1"/>
</dbReference>
<dbReference type="InParanoid" id="A2FQH8"/>
<dbReference type="PANTHER" id="PTHR43888">
    <property type="entry name" value="DNAJ-LIKE-2, ISOFORM A-RELATED"/>
    <property type="match status" value="1"/>
</dbReference>
<dbReference type="InterPro" id="IPR001623">
    <property type="entry name" value="DnaJ_domain"/>
</dbReference>
<keyword evidence="3" id="KW-1185">Reference proteome</keyword>
<dbReference type="GO" id="GO:0051087">
    <property type="term" value="F:protein-folding chaperone binding"/>
    <property type="evidence" value="ECO:0000318"/>
    <property type="project" value="GO_Central"/>
</dbReference>
<dbReference type="RefSeq" id="XP_001305769.1">
    <property type="nucleotide sequence ID" value="XM_001305768.1"/>
</dbReference>
<protein>
    <submittedName>
        <fullName evidence="2">DnaJ domain containing protein</fullName>
    </submittedName>
</protein>
<dbReference type="VEuPathDB" id="TrichDB:TVAGG3_0843060"/>
<dbReference type="GO" id="GO:0051082">
    <property type="term" value="F:unfolded protein binding"/>
    <property type="evidence" value="ECO:0007669"/>
    <property type="project" value="InterPro"/>
</dbReference>
<dbReference type="SMART" id="SM00271">
    <property type="entry name" value="DnaJ"/>
    <property type="match status" value="1"/>
</dbReference>
<dbReference type="CDD" id="cd06257">
    <property type="entry name" value="DnaJ"/>
    <property type="match status" value="1"/>
</dbReference>
<dbReference type="FunFam" id="2.60.260.20:FF:000013">
    <property type="entry name" value="DnaJ subfamily B member 11"/>
    <property type="match status" value="1"/>
</dbReference>
<dbReference type="OrthoDB" id="550424at2759"/>
<dbReference type="Pfam" id="PF01556">
    <property type="entry name" value="DnaJ_C"/>
    <property type="match status" value="1"/>
</dbReference>
<dbReference type="VEuPathDB" id="TrichDB:TVAG_363170"/>
<dbReference type="KEGG" id="tva:4750554"/>
<dbReference type="Gene3D" id="2.60.260.20">
    <property type="entry name" value="Urease metallochaperone UreE, N-terminal domain"/>
    <property type="match status" value="1"/>
</dbReference>
<dbReference type="GO" id="GO:0030544">
    <property type="term" value="F:Hsp70 protein binding"/>
    <property type="evidence" value="ECO:0007669"/>
    <property type="project" value="InterPro"/>
</dbReference>